<comment type="caution">
    <text evidence="1">The sequence shown here is derived from an EMBL/GenBank/DDBJ whole genome shotgun (WGS) entry which is preliminary data.</text>
</comment>
<keyword evidence="2" id="KW-1185">Reference proteome</keyword>
<protein>
    <submittedName>
        <fullName evidence="1">Uncharacterized protein</fullName>
    </submittedName>
</protein>
<organism evidence="1 2">
    <name type="scientific">Persea americana</name>
    <name type="common">Avocado</name>
    <dbReference type="NCBI Taxonomy" id="3435"/>
    <lineage>
        <taxon>Eukaryota</taxon>
        <taxon>Viridiplantae</taxon>
        <taxon>Streptophyta</taxon>
        <taxon>Embryophyta</taxon>
        <taxon>Tracheophyta</taxon>
        <taxon>Spermatophyta</taxon>
        <taxon>Magnoliopsida</taxon>
        <taxon>Magnoliidae</taxon>
        <taxon>Laurales</taxon>
        <taxon>Lauraceae</taxon>
        <taxon>Persea</taxon>
    </lineage>
</organism>
<evidence type="ECO:0000313" key="2">
    <source>
        <dbReference type="Proteomes" id="UP001234297"/>
    </source>
</evidence>
<accession>A0ACC2KT90</accession>
<name>A0ACC2KT90_PERAE</name>
<evidence type="ECO:0000313" key="1">
    <source>
        <dbReference type="EMBL" id="KAJ8624173.1"/>
    </source>
</evidence>
<sequence length="126" mass="14038">MLERILSEHSANTYGIVFEYWYVVRGRSFNEGSSSGAGSGEKPPNPLLSQLGQGKDKWLMWPFWGPWAPMEFQLLGKEERFELFASASFEEKGGETKGISNKRVFSLMLKANGTDTAHILDASSSV</sequence>
<dbReference type="EMBL" id="CM056819">
    <property type="protein sequence ID" value="KAJ8624173.1"/>
    <property type="molecule type" value="Genomic_DNA"/>
</dbReference>
<reference evidence="1 2" key="1">
    <citation type="journal article" date="2022" name="Hortic Res">
        <title>A haplotype resolved chromosomal level avocado genome allows analysis of novel avocado genes.</title>
        <authorList>
            <person name="Nath O."/>
            <person name="Fletcher S.J."/>
            <person name="Hayward A."/>
            <person name="Shaw L.M."/>
            <person name="Masouleh A.K."/>
            <person name="Furtado A."/>
            <person name="Henry R.J."/>
            <person name="Mitter N."/>
        </authorList>
    </citation>
    <scope>NUCLEOTIDE SEQUENCE [LARGE SCALE GENOMIC DNA]</scope>
    <source>
        <strain evidence="2">cv. Hass</strain>
    </source>
</reference>
<proteinExistence type="predicted"/>
<gene>
    <name evidence="1" type="ORF">MRB53_032703</name>
</gene>
<dbReference type="Proteomes" id="UP001234297">
    <property type="component" value="Chromosome 11"/>
</dbReference>